<organism evidence="2 3">
    <name type="scientific">Cohnella kolymensis</name>
    <dbReference type="NCBI Taxonomy" id="1590652"/>
    <lineage>
        <taxon>Bacteria</taxon>
        <taxon>Bacillati</taxon>
        <taxon>Bacillota</taxon>
        <taxon>Bacilli</taxon>
        <taxon>Bacillales</taxon>
        <taxon>Paenibacillaceae</taxon>
        <taxon>Cohnella</taxon>
    </lineage>
</organism>
<keyword evidence="1" id="KW-0812">Transmembrane</keyword>
<keyword evidence="1" id="KW-1133">Transmembrane helix</keyword>
<dbReference type="RefSeq" id="WP_041067267.1">
    <property type="nucleotide sequence ID" value="NZ_JXAL01000033.1"/>
</dbReference>
<dbReference type="InterPro" id="IPR020390">
    <property type="entry name" value="Uncharacterised_YqhV"/>
</dbReference>
<dbReference type="Proteomes" id="UP000054526">
    <property type="component" value="Unassembled WGS sequence"/>
</dbReference>
<reference evidence="2 3" key="1">
    <citation type="submission" date="2014-12" db="EMBL/GenBank/DDBJ databases">
        <title>Draft genome sequence of Cohnella kolymensis strain B-2846.</title>
        <authorList>
            <person name="Karlyshev A.V."/>
            <person name="Kudryashova E.B."/>
        </authorList>
    </citation>
    <scope>NUCLEOTIDE SEQUENCE [LARGE SCALE GENOMIC DNA]</scope>
    <source>
        <strain evidence="2 3">VKM B-2846</strain>
    </source>
</reference>
<name>A0ABR5A1M9_9BACL</name>
<dbReference type="Pfam" id="PF10942">
    <property type="entry name" value="DUF2619"/>
    <property type="match status" value="1"/>
</dbReference>
<comment type="caution">
    <text evidence="2">The sequence shown here is derived from an EMBL/GenBank/DDBJ whole genome shotgun (WGS) entry which is preliminary data.</text>
</comment>
<gene>
    <name evidence="2" type="ORF">SD71_20010</name>
</gene>
<protein>
    <submittedName>
        <fullName evidence="2">Membrane protein</fullName>
    </submittedName>
</protein>
<accession>A0ABR5A1M9</accession>
<keyword evidence="1" id="KW-0472">Membrane</keyword>
<evidence type="ECO:0000313" key="3">
    <source>
        <dbReference type="Proteomes" id="UP000054526"/>
    </source>
</evidence>
<keyword evidence="3" id="KW-1185">Reference proteome</keyword>
<evidence type="ECO:0000256" key="1">
    <source>
        <dbReference type="SAM" id="Phobius"/>
    </source>
</evidence>
<evidence type="ECO:0000313" key="2">
    <source>
        <dbReference type="EMBL" id="KIL34332.1"/>
    </source>
</evidence>
<feature type="transmembrane region" description="Helical" evidence="1">
    <location>
        <begin position="69"/>
        <end position="87"/>
    </location>
</feature>
<proteinExistence type="predicted"/>
<dbReference type="EMBL" id="JXAL01000033">
    <property type="protein sequence ID" value="KIL34332.1"/>
    <property type="molecule type" value="Genomic_DNA"/>
</dbReference>
<sequence>MRMDKAAFSMALLRILSGSIELTAAFVMLRFNDVQKALIINSMLALVGPLILISTTTIGLVGLSDKLSPVKFIWIAAGVSCLLIGILRK</sequence>
<feature type="transmembrane region" description="Helical" evidence="1">
    <location>
        <begin position="43"/>
        <end position="63"/>
    </location>
</feature>